<dbReference type="GeneID" id="108992276"/>
<reference evidence="3" key="1">
    <citation type="submission" date="2025-08" db="UniProtKB">
        <authorList>
            <consortium name="RefSeq"/>
        </authorList>
    </citation>
    <scope>IDENTIFICATION</scope>
    <source>
        <tissue evidence="3">Leaves</tissue>
    </source>
</reference>
<dbReference type="SUPFAM" id="SSF56672">
    <property type="entry name" value="DNA/RNA polymerases"/>
    <property type="match status" value="1"/>
</dbReference>
<dbReference type="PANTHER" id="PTHR11439">
    <property type="entry name" value="GAG-POL-RELATED RETROTRANSPOSON"/>
    <property type="match status" value="1"/>
</dbReference>
<dbReference type="InterPro" id="IPR043502">
    <property type="entry name" value="DNA/RNA_pol_sf"/>
</dbReference>
<dbReference type="Gramene" id="Jr13_24310_p1">
    <property type="protein sequence ID" value="cds.Jr13_24310_p1"/>
    <property type="gene ID" value="Jr13_24310"/>
</dbReference>
<dbReference type="InterPro" id="IPR013103">
    <property type="entry name" value="RVT_2"/>
</dbReference>
<organism evidence="2 3">
    <name type="scientific">Juglans regia</name>
    <name type="common">English walnut</name>
    <dbReference type="NCBI Taxonomy" id="51240"/>
    <lineage>
        <taxon>Eukaryota</taxon>
        <taxon>Viridiplantae</taxon>
        <taxon>Streptophyta</taxon>
        <taxon>Embryophyta</taxon>
        <taxon>Tracheophyta</taxon>
        <taxon>Spermatophyta</taxon>
        <taxon>Magnoliopsida</taxon>
        <taxon>eudicotyledons</taxon>
        <taxon>Gunneridae</taxon>
        <taxon>Pentapetalae</taxon>
        <taxon>rosids</taxon>
        <taxon>fabids</taxon>
        <taxon>Fagales</taxon>
        <taxon>Juglandaceae</taxon>
        <taxon>Juglans</taxon>
    </lineage>
</organism>
<accession>A0A2I4ESG1</accession>
<dbReference type="CDD" id="cd09272">
    <property type="entry name" value="RNase_HI_RT_Ty1"/>
    <property type="match status" value="1"/>
</dbReference>
<dbReference type="RefSeq" id="XP_018822332.1">
    <property type="nucleotide sequence ID" value="XM_018966787.1"/>
</dbReference>
<sequence length="252" mass="27813">MGLDARVSPRSAAVGHSYATAPPAAASSFADDPSSSSFPPAEAPALAFSLHGSVARLVYVDDIIVGSNNFVTIKNVIEFMHSQFKIKDLGVLKFFLGIEVARTAAEIHIYVTSYRRLIGRLIYLTISRPDITYAVSVLSQFMDKPAQIHLHHAHRILRYLKGSIGQGLFFSASSSLQLKAYSDSDWATCPKTQRSVIGFCVFLGDSLVSWQFKKQATISRSSAEAEYQALAYTCCEIVWLITLLKDFNIQHK</sequence>
<protein>
    <submittedName>
        <fullName evidence="3">Uncharacterized mitochondrial protein AtMg00810-like</fullName>
    </submittedName>
</protein>
<dbReference type="KEGG" id="jre:108992276"/>
<feature type="domain" description="Reverse transcriptase Ty1/copia-type" evidence="1">
    <location>
        <begin position="58"/>
        <end position="118"/>
    </location>
</feature>
<name>A0A2I4ESG1_JUGRE</name>
<evidence type="ECO:0000313" key="3">
    <source>
        <dbReference type="RefSeq" id="XP_018822332.1"/>
    </source>
</evidence>
<dbReference type="Proteomes" id="UP000235220">
    <property type="component" value="Chromosome 13"/>
</dbReference>
<proteinExistence type="predicted"/>
<keyword evidence="2" id="KW-1185">Reference proteome</keyword>
<evidence type="ECO:0000259" key="1">
    <source>
        <dbReference type="Pfam" id="PF07727"/>
    </source>
</evidence>
<dbReference type="OrthoDB" id="412285at2759"/>
<evidence type="ECO:0000313" key="2">
    <source>
        <dbReference type="Proteomes" id="UP000235220"/>
    </source>
</evidence>
<dbReference type="PANTHER" id="PTHR11439:SF498">
    <property type="entry name" value="DNAK FAMILY PROTEIN"/>
    <property type="match status" value="1"/>
</dbReference>
<dbReference type="Pfam" id="PF07727">
    <property type="entry name" value="RVT_2"/>
    <property type="match status" value="1"/>
</dbReference>
<dbReference type="AlphaFoldDB" id="A0A2I4ESG1"/>
<dbReference type="STRING" id="51240.A0A2I4ESG1"/>
<gene>
    <name evidence="3" type="primary">LOC108992276</name>
</gene>